<dbReference type="Proteomes" id="UP000188354">
    <property type="component" value="Unassembled WGS sequence"/>
</dbReference>
<proteinExistence type="predicted"/>
<dbReference type="InterPro" id="IPR002068">
    <property type="entry name" value="A-crystallin/Hsp20_dom"/>
</dbReference>
<keyword evidence="3" id="KW-1185">Reference proteome</keyword>
<reference evidence="2 3" key="1">
    <citation type="journal article" date="2017" name="Plant Biotechnol. J.">
        <title>A comprehensive draft genome sequence for lupin (Lupinus angustifolius), an emerging health food: insights into plant-microbe interactions and legume evolution.</title>
        <authorList>
            <person name="Hane J.K."/>
            <person name="Ming Y."/>
            <person name="Kamphuis L.G."/>
            <person name="Nelson M.N."/>
            <person name="Garg G."/>
            <person name="Atkins C.A."/>
            <person name="Bayer P.E."/>
            <person name="Bravo A."/>
            <person name="Bringans S."/>
            <person name="Cannon S."/>
            <person name="Edwards D."/>
            <person name="Foley R."/>
            <person name="Gao L.L."/>
            <person name="Harrison M.J."/>
            <person name="Huang W."/>
            <person name="Hurgobin B."/>
            <person name="Li S."/>
            <person name="Liu C.W."/>
            <person name="McGrath A."/>
            <person name="Morahan G."/>
            <person name="Murray J."/>
            <person name="Weller J."/>
            <person name="Jian J."/>
            <person name="Singh K.B."/>
        </authorList>
    </citation>
    <scope>NUCLEOTIDE SEQUENCE [LARGE SCALE GENOMIC DNA]</scope>
    <source>
        <strain evidence="3">cv. Tanjil</strain>
        <tissue evidence="2">Whole plant</tissue>
    </source>
</reference>
<dbReference type="SUPFAM" id="SSF49764">
    <property type="entry name" value="HSP20-like chaperones"/>
    <property type="match status" value="1"/>
</dbReference>
<dbReference type="InterPro" id="IPR008978">
    <property type="entry name" value="HSP20-like_chaperone"/>
</dbReference>
<feature type="domain" description="SHSP" evidence="1">
    <location>
        <begin position="24"/>
        <end position="91"/>
    </location>
</feature>
<gene>
    <name evidence="2" type="ORF">TanjilG_18572</name>
</gene>
<dbReference type="Gramene" id="OIW20634">
    <property type="protein sequence ID" value="OIW20634"/>
    <property type="gene ID" value="TanjilG_18572"/>
</dbReference>
<evidence type="ECO:0000313" key="2">
    <source>
        <dbReference type="EMBL" id="OIW20634.1"/>
    </source>
</evidence>
<organism evidence="2 3">
    <name type="scientific">Lupinus angustifolius</name>
    <name type="common">Narrow-leaved blue lupine</name>
    <dbReference type="NCBI Taxonomy" id="3871"/>
    <lineage>
        <taxon>Eukaryota</taxon>
        <taxon>Viridiplantae</taxon>
        <taxon>Streptophyta</taxon>
        <taxon>Embryophyta</taxon>
        <taxon>Tracheophyta</taxon>
        <taxon>Spermatophyta</taxon>
        <taxon>Magnoliopsida</taxon>
        <taxon>eudicotyledons</taxon>
        <taxon>Gunneridae</taxon>
        <taxon>Pentapetalae</taxon>
        <taxon>rosids</taxon>
        <taxon>fabids</taxon>
        <taxon>Fabales</taxon>
        <taxon>Fabaceae</taxon>
        <taxon>Papilionoideae</taxon>
        <taxon>50 kb inversion clade</taxon>
        <taxon>genistoids sensu lato</taxon>
        <taxon>core genistoids</taxon>
        <taxon>Genisteae</taxon>
        <taxon>Lupinus</taxon>
    </lineage>
</organism>
<comment type="caution">
    <text evidence="2">The sequence shown here is derived from an EMBL/GenBank/DDBJ whole genome shotgun (WGS) entry which is preliminary data.</text>
</comment>
<protein>
    <recommendedName>
        <fullName evidence="1">SHSP domain-containing protein</fullName>
    </recommendedName>
</protein>
<name>A0A394DBW4_LUPAN</name>
<dbReference type="EMBL" id="MLAU01011970">
    <property type="protein sequence ID" value="OIW20634.1"/>
    <property type="molecule type" value="Genomic_DNA"/>
</dbReference>
<evidence type="ECO:0000259" key="1">
    <source>
        <dbReference type="Pfam" id="PF00011"/>
    </source>
</evidence>
<evidence type="ECO:0000313" key="3">
    <source>
        <dbReference type="Proteomes" id="UP000188354"/>
    </source>
</evidence>
<sequence>MHGLVVPPFSSQFPCETSSLGNIDAHMFREDVSRLKKEEVKVEIEDGRIVRWIRRLRHGTLWSLAVERFEMWFRLWENVKAYPVKAVMEKGF</sequence>
<dbReference type="Pfam" id="PF00011">
    <property type="entry name" value="HSP20"/>
    <property type="match status" value="1"/>
</dbReference>
<dbReference type="AlphaFoldDB" id="A0A394DBW4"/>
<accession>A0A394DBW4</accession>